<dbReference type="Pfam" id="PF13648">
    <property type="entry name" value="Lipocalin_4"/>
    <property type="match status" value="1"/>
</dbReference>
<proteinExistence type="predicted"/>
<accession>A0ABR9WQS7</accession>
<dbReference type="RefSeq" id="WP_194094768.1">
    <property type="nucleotide sequence ID" value="NZ_JADFTZ010000002.1"/>
</dbReference>
<name>A0ABR9WQS7_9FLAO</name>
<sequence length="138" mass="16171">MKRILLLIVLVSVLSCKQKITEADLSNLNGYWEIEKVELPDGDKKEYKVNETIDFFKIEANKGFRKKVMPQLDGTYLTNDIQEDVVVVVKDGDALLQYKTKYASWKEEIIELTKDKLVVKNQQEIEYYYKRPAKFSVK</sequence>
<keyword evidence="3" id="KW-1185">Reference proteome</keyword>
<gene>
    <name evidence="2" type="ORF">IM755_06085</name>
</gene>
<evidence type="ECO:0000259" key="1">
    <source>
        <dbReference type="Pfam" id="PF13648"/>
    </source>
</evidence>
<evidence type="ECO:0000313" key="3">
    <source>
        <dbReference type="Proteomes" id="UP000656274"/>
    </source>
</evidence>
<evidence type="ECO:0000313" key="2">
    <source>
        <dbReference type="EMBL" id="MBE9576275.1"/>
    </source>
</evidence>
<protein>
    <submittedName>
        <fullName evidence="2">Lipocalin family protein</fullName>
    </submittedName>
</protein>
<comment type="caution">
    <text evidence="2">The sequence shown here is derived from an EMBL/GenBank/DDBJ whole genome shotgun (WGS) entry which is preliminary data.</text>
</comment>
<dbReference type="InterPro" id="IPR024311">
    <property type="entry name" value="Lipocalin-like"/>
</dbReference>
<dbReference type="Proteomes" id="UP000656274">
    <property type="component" value="Unassembled WGS sequence"/>
</dbReference>
<dbReference type="EMBL" id="JADFTZ010000002">
    <property type="protein sequence ID" value="MBE9576275.1"/>
    <property type="molecule type" value="Genomic_DNA"/>
</dbReference>
<dbReference type="PROSITE" id="PS51257">
    <property type="entry name" value="PROKAR_LIPOPROTEIN"/>
    <property type="match status" value="1"/>
</dbReference>
<feature type="domain" description="Lipocalin-like" evidence="1">
    <location>
        <begin position="28"/>
        <end position="119"/>
    </location>
</feature>
<reference evidence="2 3" key="1">
    <citation type="submission" date="2020-10" db="EMBL/GenBank/DDBJ databases">
        <title>The genome sequence of Flavobacterium aquaticum 1Y8A.</title>
        <authorList>
            <person name="Liu Y."/>
        </authorList>
    </citation>
    <scope>NUCLEOTIDE SEQUENCE [LARGE SCALE GENOMIC DNA]</scope>
    <source>
        <strain evidence="2 3">1Y8A</strain>
    </source>
</reference>
<organism evidence="2 3">
    <name type="scientific">Flavobacterium proteolyticum</name>
    <dbReference type="NCBI Taxonomy" id="2911683"/>
    <lineage>
        <taxon>Bacteria</taxon>
        <taxon>Pseudomonadati</taxon>
        <taxon>Bacteroidota</taxon>
        <taxon>Flavobacteriia</taxon>
        <taxon>Flavobacteriales</taxon>
        <taxon>Flavobacteriaceae</taxon>
        <taxon>Flavobacterium</taxon>
    </lineage>
</organism>